<feature type="region of interest" description="Disordered" evidence="1">
    <location>
        <begin position="228"/>
        <end position="247"/>
    </location>
</feature>
<protein>
    <submittedName>
        <fullName evidence="4">EF hand</fullName>
    </submittedName>
</protein>
<evidence type="ECO:0000313" key="5">
    <source>
        <dbReference type="Proteomes" id="UP000319908"/>
    </source>
</evidence>
<dbReference type="AlphaFoldDB" id="A0A5C6BE97"/>
<dbReference type="OrthoDB" id="278651at2"/>
<keyword evidence="5" id="KW-1185">Reference proteome</keyword>
<feature type="compositionally biased region" description="Acidic residues" evidence="1">
    <location>
        <begin position="70"/>
        <end position="82"/>
    </location>
</feature>
<dbReference type="SUPFAM" id="SSF47473">
    <property type="entry name" value="EF-hand"/>
    <property type="match status" value="2"/>
</dbReference>
<evidence type="ECO:0000313" key="4">
    <source>
        <dbReference type="EMBL" id="TWU09801.1"/>
    </source>
</evidence>
<dbReference type="EMBL" id="SJPU01000007">
    <property type="protein sequence ID" value="TWU09801.1"/>
    <property type="molecule type" value="Genomic_DNA"/>
</dbReference>
<dbReference type="InterPro" id="IPR002048">
    <property type="entry name" value="EF_hand_dom"/>
</dbReference>
<dbReference type="Gene3D" id="1.10.238.10">
    <property type="entry name" value="EF-hand"/>
    <property type="match status" value="2"/>
</dbReference>
<evidence type="ECO:0000256" key="2">
    <source>
        <dbReference type="SAM" id="SignalP"/>
    </source>
</evidence>
<comment type="caution">
    <text evidence="4">The sequence shown here is derived from an EMBL/GenBank/DDBJ whole genome shotgun (WGS) entry which is preliminary data.</text>
</comment>
<sequence>MKRLPLLTVFCMIALSLSDSPVNAQPPGGRLGQAGGRQGGPQSGGSAGRGQHMGGSETQPVPPLMRVFDTDGDGELSSEEIDAAANALRKLDKNRDGKLTAEELRPAGPRGQQGRQERGRAQTGQSQRGGRLGGAGRPGGGPAVGGPEVGGPLGGGRPGAGGDRDGDPAQADAAFASDILTFDENRDGALDRSELPEHMHKAFETADANNNGALDDAERLVLASQFRRNKLNPTGNAPVNAPTQGRR</sequence>
<evidence type="ECO:0000259" key="3">
    <source>
        <dbReference type="PROSITE" id="PS50222"/>
    </source>
</evidence>
<evidence type="ECO:0000256" key="1">
    <source>
        <dbReference type="SAM" id="MobiDB-lite"/>
    </source>
</evidence>
<feature type="compositionally biased region" description="Basic and acidic residues" evidence="1">
    <location>
        <begin position="89"/>
        <end position="105"/>
    </location>
</feature>
<organism evidence="4 5">
    <name type="scientific">Allorhodopirellula heiligendammensis</name>
    <dbReference type="NCBI Taxonomy" id="2714739"/>
    <lineage>
        <taxon>Bacteria</taxon>
        <taxon>Pseudomonadati</taxon>
        <taxon>Planctomycetota</taxon>
        <taxon>Planctomycetia</taxon>
        <taxon>Pirellulales</taxon>
        <taxon>Pirellulaceae</taxon>
        <taxon>Allorhodopirellula</taxon>
    </lineage>
</organism>
<name>A0A5C6BE97_9BACT</name>
<proteinExistence type="predicted"/>
<feature type="signal peptide" evidence="2">
    <location>
        <begin position="1"/>
        <end position="24"/>
    </location>
</feature>
<dbReference type="Proteomes" id="UP000319908">
    <property type="component" value="Unassembled WGS sequence"/>
</dbReference>
<dbReference type="InterPro" id="IPR011992">
    <property type="entry name" value="EF-hand-dom_pair"/>
</dbReference>
<dbReference type="RefSeq" id="WP_146409895.1">
    <property type="nucleotide sequence ID" value="NZ_SJPU01000007.1"/>
</dbReference>
<feature type="compositionally biased region" description="Gly residues" evidence="1">
    <location>
        <begin position="130"/>
        <end position="161"/>
    </location>
</feature>
<feature type="domain" description="EF-hand" evidence="3">
    <location>
        <begin position="79"/>
        <end position="114"/>
    </location>
</feature>
<dbReference type="Pfam" id="PF13202">
    <property type="entry name" value="EF-hand_5"/>
    <property type="match status" value="3"/>
</dbReference>
<reference evidence="4 5" key="1">
    <citation type="journal article" date="2020" name="Antonie Van Leeuwenhoek">
        <title>Rhodopirellula heiligendammensis sp. nov., Rhodopirellula pilleata sp. nov., and Rhodopirellula solitaria sp. nov. isolated from natural or artificial marine surfaces in Northern Germany and California, USA, and emended description of the genus Rhodopirellula.</title>
        <authorList>
            <person name="Kallscheuer N."/>
            <person name="Wiegand S."/>
            <person name="Jogler M."/>
            <person name="Boedeker C."/>
            <person name="Peeters S.H."/>
            <person name="Rast P."/>
            <person name="Heuer A."/>
            <person name="Jetten M.S.M."/>
            <person name="Rohde M."/>
            <person name="Jogler C."/>
        </authorList>
    </citation>
    <scope>NUCLEOTIDE SEQUENCE [LARGE SCALE GENOMIC DNA]</scope>
    <source>
        <strain evidence="4 5">Poly21</strain>
    </source>
</reference>
<dbReference type="PROSITE" id="PS50222">
    <property type="entry name" value="EF_HAND_2"/>
    <property type="match status" value="1"/>
</dbReference>
<feature type="region of interest" description="Disordered" evidence="1">
    <location>
        <begin position="20"/>
        <end position="180"/>
    </location>
</feature>
<feature type="compositionally biased region" description="Gly residues" evidence="1">
    <location>
        <begin position="29"/>
        <end position="53"/>
    </location>
</feature>
<feature type="compositionally biased region" description="Polar residues" evidence="1">
    <location>
        <begin position="231"/>
        <end position="247"/>
    </location>
</feature>
<keyword evidence="2" id="KW-0732">Signal</keyword>
<dbReference type="CDD" id="cd00051">
    <property type="entry name" value="EFh"/>
    <property type="match status" value="1"/>
</dbReference>
<dbReference type="PROSITE" id="PS00018">
    <property type="entry name" value="EF_HAND_1"/>
    <property type="match status" value="2"/>
</dbReference>
<dbReference type="GO" id="GO:0005509">
    <property type="term" value="F:calcium ion binding"/>
    <property type="evidence" value="ECO:0007669"/>
    <property type="project" value="InterPro"/>
</dbReference>
<dbReference type="InterPro" id="IPR018247">
    <property type="entry name" value="EF_Hand_1_Ca_BS"/>
</dbReference>
<accession>A0A5C6BE97</accession>
<gene>
    <name evidence="4" type="ORF">Poly21_54670</name>
</gene>
<feature type="chain" id="PRO_5023029494" evidence="2">
    <location>
        <begin position="25"/>
        <end position="247"/>
    </location>
</feature>